<keyword evidence="2" id="KW-1185">Reference proteome</keyword>
<dbReference type="EMBL" id="FNSN01000002">
    <property type="protein sequence ID" value="SEB29594.1"/>
    <property type="molecule type" value="Genomic_DNA"/>
</dbReference>
<evidence type="ECO:0000313" key="2">
    <source>
        <dbReference type="Proteomes" id="UP000182652"/>
    </source>
</evidence>
<gene>
    <name evidence="1" type="ORF">SAMN04489745_0063</name>
</gene>
<sequence>MANWLRTIFGARQKAGVGFVVRKAGPKAIEQMQARAAEVDPDRVRQERPELFEEWKAGALLPRRCTLVLDAVQAEGAWVDAACGAAEPEVDLWEAGHLYPSWENTVRLAALTGTPLEVLLSREPMGPDTSFARCGNSLFGKELRQSFHPALVELTVAADPGHASMSAASAIIEAAFKERFKALMG</sequence>
<evidence type="ECO:0000313" key="1">
    <source>
        <dbReference type="EMBL" id="SEB29594.1"/>
    </source>
</evidence>
<reference evidence="1 2" key="1">
    <citation type="submission" date="2016-10" db="EMBL/GenBank/DDBJ databases">
        <authorList>
            <person name="de Groot N.N."/>
        </authorList>
    </citation>
    <scope>NUCLEOTIDE SEQUENCE [LARGE SCALE GENOMIC DNA]</scope>
    <source>
        <strain evidence="1 2">DSM 10495</strain>
    </source>
</reference>
<name>A0A1H4I670_9MICC</name>
<accession>A0A1H4I670</accession>
<dbReference type="Proteomes" id="UP000182652">
    <property type="component" value="Unassembled WGS sequence"/>
</dbReference>
<protein>
    <submittedName>
        <fullName evidence="1">Uncharacterized protein</fullName>
    </submittedName>
</protein>
<proteinExistence type="predicted"/>
<organism evidence="1 2">
    <name type="scientific">Arthrobacter woluwensis</name>
    <dbReference type="NCBI Taxonomy" id="156980"/>
    <lineage>
        <taxon>Bacteria</taxon>
        <taxon>Bacillati</taxon>
        <taxon>Actinomycetota</taxon>
        <taxon>Actinomycetes</taxon>
        <taxon>Micrococcales</taxon>
        <taxon>Micrococcaceae</taxon>
        <taxon>Arthrobacter</taxon>
    </lineage>
</organism>
<dbReference type="RefSeq" id="WP_139244590.1">
    <property type="nucleotide sequence ID" value="NZ_FNSN01000002.1"/>
</dbReference>
<dbReference type="AlphaFoldDB" id="A0A1H4I670"/>